<keyword evidence="4" id="KW-1185">Reference proteome</keyword>
<dbReference type="Proteomes" id="UP000054558">
    <property type="component" value="Unassembled WGS sequence"/>
</dbReference>
<gene>
    <name evidence="3" type="ORF">KFL_000800190</name>
</gene>
<organism evidence="3 4">
    <name type="scientific">Klebsormidium nitens</name>
    <name type="common">Green alga</name>
    <name type="synonym">Ulothrix nitens</name>
    <dbReference type="NCBI Taxonomy" id="105231"/>
    <lineage>
        <taxon>Eukaryota</taxon>
        <taxon>Viridiplantae</taxon>
        <taxon>Streptophyta</taxon>
        <taxon>Klebsormidiophyceae</taxon>
        <taxon>Klebsormidiales</taxon>
        <taxon>Klebsormidiaceae</taxon>
        <taxon>Klebsormidium</taxon>
    </lineage>
</organism>
<dbReference type="EMBL" id="DF237029">
    <property type="protein sequence ID" value="GAQ81441.1"/>
    <property type="molecule type" value="Genomic_DNA"/>
</dbReference>
<protein>
    <submittedName>
        <fullName evidence="3">Uncharacterized protein</fullName>
    </submittedName>
</protein>
<proteinExistence type="predicted"/>
<evidence type="ECO:0000256" key="2">
    <source>
        <dbReference type="SAM" id="MobiDB-lite"/>
    </source>
</evidence>
<feature type="coiled-coil region" evidence="1">
    <location>
        <begin position="201"/>
        <end position="228"/>
    </location>
</feature>
<feature type="region of interest" description="Disordered" evidence="2">
    <location>
        <begin position="1"/>
        <end position="30"/>
    </location>
</feature>
<reference evidence="3 4" key="1">
    <citation type="journal article" date="2014" name="Nat. Commun.">
        <title>Klebsormidium flaccidum genome reveals primary factors for plant terrestrial adaptation.</title>
        <authorList>
            <person name="Hori K."/>
            <person name="Maruyama F."/>
            <person name="Fujisawa T."/>
            <person name="Togashi T."/>
            <person name="Yamamoto N."/>
            <person name="Seo M."/>
            <person name="Sato S."/>
            <person name="Yamada T."/>
            <person name="Mori H."/>
            <person name="Tajima N."/>
            <person name="Moriyama T."/>
            <person name="Ikeuchi M."/>
            <person name="Watanabe M."/>
            <person name="Wada H."/>
            <person name="Kobayashi K."/>
            <person name="Saito M."/>
            <person name="Masuda T."/>
            <person name="Sasaki-Sekimoto Y."/>
            <person name="Mashiguchi K."/>
            <person name="Awai K."/>
            <person name="Shimojima M."/>
            <person name="Masuda S."/>
            <person name="Iwai M."/>
            <person name="Nobusawa T."/>
            <person name="Narise T."/>
            <person name="Kondo S."/>
            <person name="Saito H."/>
            <person name="Sato R."/>
            <person name="Murakawa M."/>
            <person name="Ihara Y."/>
            <person name="Oshima-Yamada Y."/>
            <person name="Ohtaka K."/>
            <person name="Satoh M."/>
            <person name="Sonobe K."/>
            <person name="Ishii M."/>
            <person name="Ohtani R."/>
            <person name="Kanamori-Sato M."/>
            <person name="Honoki R."/>
            <person name="Miyazaki D."/>
            <person name="Mochizuki H."/>
            <person name="Umetsu J."/>
            <person name="Higashi K."/>
            <person name="Shibata D."/>
            <person name="Kamiya Y."/>
            <person name="Sato N."/>
            <person name="Nakamura Y."/>
            <person name="Tabata S."/>
            <person name="Ida S."/>
            <person name="Kurokawa K."/>
            <person name="Ohta H."/>
        </authorList>
    </citation>
    <scope>NUCLEOTIDE SEQUENCE [LARGE SCALE GENOMIC DNA]</scope>
    <source>
        <strain evidence="3 4">NIES-2285</strain>
    </source>
</reference>
<dbReference type="AlphaFoldDB" id="A0A1Y1HWU0"/>
<feature type="coiled-coil region" evidence="1">
    <location>
        <begin position="103"/>
        <end position="137"/>
    </location>
</feature>
<accession>A0A1Y1HWU0</accession>
<evidence type="ECO:0000256" key="1">
    <source>
        <dbReference type="SAM" id="Coils"/>
    </source>
</evidence>
<evidence type="ECO:0000313" key="3">
    <source>
        <dbReference type="EMBL" id="GAQ81441.1"/>
    </source>
</evidence>
<name>A0A1Y1HWU0_KLENI</name>
<keyword evidence="1" id="KW-0175">Coiled coil</keyword>
<evidence type="ECO:0000313" key="4">
    <source>
        <dbReference type="Proteomes" id="UP000054558"/>
    </source>
</evidence>
<sequence>MAPAKAAEVLKKPHRRSSMAGVQADGPIPERKPLTQIRSFMEVKRSEEAYILKALRLEEMVTTLQADLAQEQLEALGLRTQVVELKTRLGEVEKDKDTFSNRCTSIASELATAQQELKELKSELVKATNDCTAAKTETAASKAAAAAACERMKALTEVLQRRGTPSFASASDKYEIVEEKEMVLHELQNLQAKVHEQDEFASSLNELHNQVEKTRQEIRARLSEASAKASALGLAQVQDKPLSGAKPVLSLAIESESSTSSWREGECTPQSKVAEGDLEFSSFQKSLSRQLSDLSALSRRSSIPGLQSEDSNEGSPEYVSLLAIPEAAKSLVAVKSQTQFDSPVGAMAASPAYHRRKASDAGVGCTLDLSQRFGAEQTDEDRSPGHSLT</sequence>